<proteinExistence type="inferred from homology"/>
<dbReference type="InterPro" id="IPR000123">
    <property type="entry name" value="Reverse_transcriptase_msDNA"/>
</dbReference>
<keyword evidence="6" id="KW-0695">RNA-directed DNA polymerase</keyword>
<dbReference type="GO" id="GO:0003964">
    <property type="term" value="F:RNA-directed DNA polymerase activity"/>
    <property type="evidence" value="ECO:0007669"/>
    <property type="project" value="UniProtKB-KW"/>
</dbReference>
<feature type="domain" description="Reverse transcriptase" evidence="10">
    <location>
        <begin position="20"/>
        <end position="235"/>
    </location>
</feature>
<keyword evidence="4" id="KW-0479">Metal-binding</keyword>
<sequence>MNVKYLTIEKLLTDCNLSKKDFLTLCDLDSKYVYDIFLIPKKTTGFRTIRVPNAQLKILQCWINKNVLSKADISKFCKSYRKNMSIVTNARLHKNQKIVLKLDIADFFSSISWSQVYKIFVELNINEEISEYFAKLVTINDGEVRLGIPQGACTSPTISNCILKDFDNKLGSYCIKRKIRYTRYADDLTFSGDFNYKKVILFVKKLLDKFGFKLNNSKIRVMKSGQSQIVTGIQVNEKIQVPRKYRHNLRLEIYHILNHPNDHFKMKNLYNSAEKSQYLKSVLGKVNYILQVNKKDGEFIKYKNLLHKILVEVLTI</sequence>
<accession>S1MU46</accession>
<evidence type="ECO:0000256" key="9">
    <source>
        <dbReference type="ARBA" id="ARBA00048173"/>
    </source>
</evidence>
<dbReference type="PANTHER" id="PTHR34047:SF7">
    <property type="entry name" value="RNA-DIRECTED DNA POLYMERASE"/>
    <property type="match status" value="1"/>
</dbReference>
<keyword evidence="3" id="KW-0548">Nucleotidyltransferase</keyword>
<dbReference type="STRING" id="1121865.OMW_01296"/>
<dbReference type="PATRIC" id="fig|1121865.3.peg.1262"/>
<dbReference type="CDD" id="cd03487">
    <property type="entry name" value="RT_Bac_retron_II"/>
    <property type="match status" value="1"/>
</dbReference>
<name>S1MU46_9ENTE</name>
<evidence type="ECO:0000313" key="11">
    <source>
        <dbReference type="EMBL" id="EOW80210.1"/>
    </source>
</evidence>
<dbReference type="GO" id="GO:0003723">
    <property type="term" value="F:RNA binding"/>
    <property type="evidence" value="ECO:0007669"/>
    <property type="project" value="InterPro"/>
</dbReference>
<reference evidence="11 12" key="1">
    <citation type="submission" date="2013-03" db="EMBL/GenBank/DDBJ databases">
        <title>The Genome Sequence of Enterococcus columbae ATCC_51263 (PacBio/Illumina hybrid assembly).</title>
        <authorList>
            <consortium name="The Broad Institute Genomics Platform"/>
            <consortium name="The Broad Institute Genome Sequencing Center for Infectious Disease"/>
            <person name="Earl A."/>
            <person name="Russ C."/>
            <person name="Gilmore M."/>
            <person name="Surin D."/>
            <person name="Walker B."/>
            <person name="Young S."/>
            <person name="Zeng Q."/>
            <person name="Gargeya S."/>
            <person name="Fitzgerald M."/>
            <person name="Haas B."/>
            <person name="Abouelleil A."/>
            <person name="Allen A.W."/>
            <person name="Alvarado L."/>
            <person name="Arachchi H.M."/>
            <person name="Berlin A.M."/>
            <person name="Chapman S.B."/>
            <person name="Gainer-Dewar J."/>
            <person name="Goldberg J."/>
            <person name="Griggs A."/>
            <person name="Gujja S."/>
            <person name="Hansen M."/>
            <person name="Howarth C."/>
            <person name="Imamovic A."/>
            <person name="Ireland A."/>
            <person name="Larimer J."/>
            <person name="McCowan C."/>
            <person name="Murphy C."/>
            <person name="Pearson M."/>
            <person name="Poon T.W."/>
            <person name="Priest M."/>
            <person name="Roberts A."/>
            <person name="Saif S."/>
            <person name="Shea T."/>
            <person name="Sisk P."/>
            <person name="Sykes S."/>
            <person name="Wortman J."/>
            <person name="Nusbaum C."/>
            <person name="Birren B."/>
        </authorList>
    </citation>
    <scope>NUCLEOTIDE SEQUENCE [LARGE SCALE GENOMIC DNA]</scope>
    <source>
        <strain evidence="11 12">ATCC 51263</strain>
    </source>
</reference>
<evidence type="ECO:0000256" key="7">
    <source>
        <dbReference type="ARBA" id="ARBA00023118"/>
    </source>
</evidence>
<keyword evidence="5" id="KW-0460">Magnesium</keyword>
<comment type="caution">
    <text evidence="11">The sequence shown here is derived from an EMBL/GenBank/DDBJ whole genome shotgun (WGS) entry which is preliminary data.</text>
</comment>
<dbReference type="RefSeq" id="WP_016183437.1">
    <property type="nucleotide sequence ID" value="NZ_JXKI01000026.1"/>
</dbReference>
<dbReference type="GO" id="GO:0051607">
    <property type="term" value="P:defense response to virus"/>
    <property type="evidence" value="ECO:0007669"/>
    <property type="project" value="UniProtKB-KW"/>
</dbReference>
<dbReference type="SUPFAM" id="SSF56672">
    <property type="entry name" value="DNA/RNA polymerases"/>
    <property type="match status" value="1"/>
</dbReference>
<evidence type="ECO:0000256" key="3">
    <source>
        <dbReference type="ARBA" id="ARBA00022695"/>
    </source>
</evidence>
<evidence type="ECO:0000256" key="1">
    <source>
        <dbReference type="ARBA" id="ARBA00012493"/>
    </source>
</evidence>
<dbReference type="PROSITE" id="PS50878">
    <property type="entry name" value="RT_POL"/>
    <property type="match status" value="1"/>
</dbReference>
<evidence type="ECO:0000256" key="5">
    <source>
        <dbReference type="ARBA" id="ARBA00022842"/>
    </source>
</evidence>
<keyword evidence="7" id="KW-0051">Antiviral defense</keyword>
<comment type="similarity">
    <text evidence="8">Belongs to the bacterial reverse transcriptase family.</text>
</comment>
<evidence type="ECO:0000313" key="12">
    <source>
        <dbReference type="Proteomes" id="UP000014113"/>
    </source>
</evidence>
<dbReference type="Proteomes" id="UP000014113">
    <property type="component" value="Unassembled WGS sequence"/>
</dbReference>
<dbReference type="Pfam" id="PF00078">
    <property type="entry name" value="RVT_1"/>
    <property type="match status" value="1"/>
</dbReference>
<evidence type="ECO:0000256" key="2">
    <source>
        <dbReference type="ARBA" id="ARBA00022679"/>
    </source>
</evidence>
<evidence type="ECO:0000259" key="10">
    <source>
        <dbReference type="PROSITE" id="PS50878"/>
    </source>
</evidence>
<organism evidence="11 12">
    <name type="scientific">Enterococcus columbae DSM 7374 = ATCC 51263</name>
    <dbReference type="NCBI Taxonomy" id="1121865"/>
    <lineage>
        <taxon>Bacteria</taxon>
        <taxon>Bacillati</taxon>
        <taxon>Bacillota</taxon>
        <taxon>Bacilli</taxon>
        <taxon>Lactobacillales</taxon>
        <taxon>Enterococcaceae</taxon>
        <taxon>Enterococcus</taxon>
    </lineage>
</organism>
<keyword evidence="12" id="KW-1185">Reference proteome</keyword>
<dbReference type="eggNOG" id="COG3344">
    <property type="taxonomic scope" value="Bacteria"/>
</dbReference>
<dbReference type="AlphaFoldDB" id="S1MU46"/>
<dbReference type="GO" id="GO:0046872">
    <property type="term" value="F:metal ion binding"/>
    <property type="evidence" value="ECO:0007669"/>
    <property type="project" value="UniProtKB-KW"/>
</dbReference>
<evidence type="ECO:0000256" key="4">
    <source>
        <dbReference type="ARBA" id="ARBA00022723"/>
    </source>
</evidence>
<dbReference type="EMBL" id="ASWJ01000009">
    <property type="protein sequence ID" value="EOW80210.1"/>
    <property type="molecule type" value="Genomic_DNA"/>
</dbReference>
<dbReference type="OrthoDB" id="9788687at2"/>
<dbReference type="PANTHER" id="PTHR34047">
    <property type="entry name" value="NUCLEAR INTRON MATURASE 1, MITOCHONDRIAL-RELATED"/>
    <property type="match status" value="1"/>
</dbReference>
<dbReference type="InterPro" id="IPR051083">
    <property type="entry name" value="GrpII_Intron_Splice-Mob/Def"/>
</dbReference>
<gene>
    <name evidence="11" type="ORF">I568_01910</name>
</gene>
<protein>
    <recommendedName>
        <fullName evidence="1">RNA-directed DNA polymerase</fullName>
        <ecNumber evidence="1">2.7.7.49</ecNumber>
    </recommendedName>
</protein>
<dbReference type="PRINTS" id="PR00866">
    <property type="entry name" value="RNADNAPOLMS"/>
</dbReference>
<dbReference type="InterPro" id="IPR000477">
    <property type="entry name" value="RT_dom"/>
</dbReference>
<comment type="catalytic activity">
    <reaction evidence="9">
        <text>DNA(n) + a 2'-deoxyribonucleoside 5'-triphosphate = DNA(n+1) + diphosphate</text>
        <dbReference type="Rhea" id="RHEA:22508"/>
        <dbReference type="Rhea" id="RHEA-COMP:17339"/>
        <dbReference type="Rhea" id="RHEA-COMP:17340"/>
        <dbReference type="ChEBI" id="CHEBI:33019"/>
        <dbReference type="ChEBI" id="CHEBI:61560"/>
        <dbReference type="ChEBI" id="CHEBI:173112"/>
        <dbReference type="EC" id="2.7.7.49"/>
    </reaction>
</comment>
<dbReference type="EC" id="2.7.7.49" evidence="1"/>
<keyword evidence="2" id="KW-0808">Transferase</keyword>
<evidence type="ECO:0000256" key="8">
    <source>
        <dbReference type="ARBA" id="ARBA00034120"/>
    </source>
</evidence>
<dbReference type="InterPro" id="IPR043502">
    <property type="entry name" value="DNA/RNA_pol_sf"/>
</dbReference>
<evidence type="ECO:0000256" key="6">
    <source>
        <dbReference type="ARBA" id="ARBA00022918"/>
    </source>
</evidence>